<dbReference type="GO" id="GO:0003677">
    <property type="term" value="F:DNA binding"/>
    <property type="evidence" value="ECO:0007669"/>
    <property type="project" value="InterPro"/>
</dbReference>
<protein>
    <submittedName>
        <fullName evidence="3">Restriction endonuclease</fullName>
    </submittedName>
</protein>
<dbReference type="InterPro" id="IPR011335">
    <property type="entry name" value="Restrct_endonuc-II-like"/>
</dbReference>
<feature type="region of interest" description="Disordered" evidence="1">
    <location>
        <begin position="1"/>
        <end position="39"/>
    </location>
</feature>
<sequence>MLPHSPSGTLAAGEGNDPPAVTSSRTRWPGCKSPGLEHVPRQQLGSGLAVAVARRSYARRISTTLNCPAHGTEEGHMTVDETQLRLIAEYQRMRREPAARAKARGVCFNGFLAQVLRHDGLDAVSDQRGLHGRDETDVVFYFDGTHYILEAKWTKKRVSDDPIGKLHRRLRTRQTGVRGVMVSMSRYTRDALNTEENFADVILLDGSHVEAMVCGLLPPQQLLHQILSVTTRRGGSYVPLADLLRPAMTPDLPRLRPTLAGSDDPVTVQAGPGVTVTPLLTAHGPWTDTASGMAVTKNGDLLWTLDSGILRVAPVTGTTSWHDTLQLCYGPVIPRSDDTLIAVRAGAALRTGPTGITALGGGFNTFSYALPGTGDDAWVFSSTGPTGEVYKGSHTLTRLGDTLADSAPHSIEFSGGVHQAAITPAGTVYLSGGGDSVTADLAPSMDGNTGWFASVPVVTPTTSLVLDDHTVLLAGRVGNGIETAVYAADTRTRSYSQLARLHGTYDLTAVARDRDGAIYLLADIRGNSPTPHPHLLRLTR</sequence>
<dbReference type="Proteomes" id="UP000305778">
    <property type="component" value="Unassembled WGS sequence"/>
</dbReference>
<name>A0A4U0RKX2_9ACTN</name>
<comment type="caution">
    <text evidence="3">The sequence shown here is derived from an EMBL/GenBank/DDBJ whole genome shotgun (WGS) entry which is preliminary data.</text>
</comment>
<evidence type="ECO:0000313" key="3">
    <source>
        <dbReference type="EMBL" id="TJZ95652.1"/>
    </source>
</evidence>
<dbReference type="EMBL" id="SUMC01000179">
    <property type="protein sequence ID" value="TJZ95652.1"/>
    <property type="molecule type" value="Genomic_DNA"/>
</dbReference>
<dbReference type="OrthoDB" id="3964845at2"/>
<dbReference type="InterPro" id="IPR007560">
    <property type="entry name" value="Restrct_endonuc_IV_Mrr"/>
</dbReference>
<dbReference type="GO" id="GO:0009307">
    <property type="term" value="P:DNA restriction-modification system"/>
    <property type="evidence" value="ECO:0007669"/>
    <property type="project" value="InterPro"/>
</dbReference>
<proteinExistence type="predicted"/>
<organism evidence="3 4">
    <name type="scientific">Actinacidiphila oryziradicis</name>
    <dbReference type="NCBI Taxonomy" id="2571141"/>
    <lineage>
        <taxon>Bacteria</taxon>
        <taxon>Bacillati</taxon>
        <taxon>Actinomycetota</taxon>
        <taxon>Actinomycetes</taxon>
        <taxon>Kitasatosporales</taxon>
        <taxon>Streptomycetaceae</taxon>
        <taxon>Actinacidiphila</taxon>
    </lineage>
</organism>
<dbReference type="SUPFAM" id="SSF101898">
    <property type="entry name" value="NHL repeat"/>
    <property type="match status" value="1"/>
</dbReference>
<dbReference type="SUPFAM" id="SSF52980">
    <property type="entry name" value="Restriction endonuclease-like"/>
    <property type="match status" value="1"/>
</dbReference>
<reference evidence="3 4" key="1">
    <citation type="submission" date="2019-04" db="EMBL/GenBank/DDBJ databases">
        <title>Streptomyces oryziradicis sp. nov., a novel actinomycete isolated from rhizosphere soil of rice (Oryza sativa L.).</title>
        <authorList>
            <person name="Li C."/>
        </authorList>
    </citation>
    <scope>NUCLEOTIDE SEQUENCE [LARGE SCALE GENOMIC DNA]</scope>
    <source>
        <strain evidence="3 4">NEAU-C40</strain>
    </source>
</reference>
<keyword evidence="3" id="KW-0255">Endonuclease</keyword>
<evidence type="ECO:0000259" key="2">
    <source>
        <dbReference type="Pfam" id="PF04471"/>
    </source>
</evidence>
<keyword evidence="3" id="KW-0540">Nuclease</keyword>
<dbReference type="Pfam" id="PF04471">
    <property type="entry name" value="Mrr_cat"/>
    <property type="match status" value="1"/>
</dbReference>
<keyword evidence="4" id="KW-1185">Reference proteome</keyword>
<gene>
    <name evidence="3" type="ORF">FCI23_52010</name>
</gene>
<keyword evidence="3" id="KW-0378">Hydrolase</keyword>
<dbReference type="AlphaFoldDB" id="A0A4U0RKX2"/>
<evidence type="ECO:0000256" key="1">
    <source>
        <dbReference type="SAM" id="MobiDB-lite"/>
    </source>
</evidence>
<evidence type="ECO:0000313" key="4">
    <source>
        <dbReference type="Proteomes" id="UP000305778"/>
    </source>
</evidence>
<dbReference type="GO" id="GO:0004519">
    <property type="term" value="F:endonuclease activity"/>
    <property type="evidence" value="ECO:0007669"/>
    <property type="project" value="UniProtKB-KW"/>
</dbReference>
<feature type="domain" description="Restriction endonuclease type IV Mrr" evidence="2">
    <location>
        <begin position="107"/>
        <end position="212"/>
    </location>
</feature>
<accession>A0A4U0RKX2</accession>